<organism evidence="3 4">
    <name type="scientific">Larinioides sclopetarius</name>
    <dbReference type="NCBI Taxonomy" id="280406"/>
    <lineage>
        <taxon>Eukaryota</taxon>
        <taxon>Metazoa</taxon>
        <taxon>Ecdysozoa</taxon>
        <taxon>Arthropoda</taxon>
        <taxon>Chelicerata</taxon>
        <taxon>Arachnida</taxon>
        <taxon>Araneae</taxon>
        <taxon>Araneomorphae</taxon>
        <taxon>Entelegynae</taxon>
        <taxon>Araneoidea</taxon>
        <taxon>Araneidae</taxon>
        <taxon>Larinioides</taxon>
    </lineage>
</organism>
<proteinExistence type="predicted"/>
<evidence type="ECO:0000313" key="3">
    <source>
        <dbReference type="EMBL" id="CAL1289957.1"/>
    </source>
</evidence>
<dbReference type="InterPro" id="IPR037445">
    <property type="entry name" value="MAGE"/>
</dbReference>
<dbReference type="Proteomes" id="UP001497382">
    <property type="component" value="Unassembled WGS sequence"/>
</dbReference>
<feature type="compositionally biased region" description="Polar residues" evidence="1">
    <location>
        <begin position="50"/>
        <end position="78"/>
    </location>
</feature>
<dbReference type="Pfam" id="PF01454">
    <property type="entry name" value="MAGE"/>
    <property type="match status" value="1"/>
</dbReference>
<comment type="caution">
    <text evidence="3">The sequence shown here is derived from an EMBL/GenBank/DDBJ whole genome shotgun (WGS) entry which is preliminary data.</text>
</comment>
<feature type="region of interest" description="Disordered" evidence="1">
    <location>
        <begin position="1"/>
        <end position="209"/>
    </location>
</feature>
<sequence>MDTGVTPSPRKARKTVRSRGNAVVIPNLNQSASDAISSSVSTPVRKNARKSTGTRNAATNSNQINQTITGRTRSSIEISQSSTLPLSQPSCSKDDDSPDSDIQPSRTRNSMQTSLNSTVPFSQPGCSRDPDSSDSDTSPAPTQKILRRNSRIPASNTSKKVSAVEFSSSGPSTSEDSEVEEMLKKKAEKKKKAESKALPQKTVNTSNMAGKSLINPSNLVNQCVFYILGANRSKKAIKRREHYSDGIMSNTYCFKFSRDIIQHVFEGRNTQMFPEIIKKAAFILQKTFGFELMELKSSKNEYLLVNKLCHQYGVQAFAEYSHMDCQKQGFIFYILTLIFMNENSIIEDHLWKALDPLGIEIKSRKPHPIFGDVQKFVTITLVKQMYLERRQLSKDPPQYELTWGERAHKEVLKEDLLEFVCKIMPETTPEEWILQYKDAKGRSPDGDAETEME</sequence>
<dbReference type="GO" id="GO:0005634">
    <property type="term" value="C:nucleus"/>
    <property type="evidence" value="ECO:0007669"/>
    <property type="project" value="TreeGrafter"/>
</dbReference>
<dbReference type="InterPro" id="IPR041899">
    <property type="entry name" value="MAGE_WH2"/>
</dbReference>
<feature type="compositionally biased region" description="Polar residues" evidence="1">
    <location>
        <begin position="106"/>
        <end position="125"/>
    </location>
</feature>
<dbReference type="AlphaFoldDB" id="A0AAV2B1G8"/>
<dbReference type="FunFam" id="1.10.10.1210:FF:000001">
    <property type="entry name" value="melanoma-associated antigen D1"/>
    <property type="match status" value="1"/>
</dbReference>
<reference evidence="3 4" key="1">
    <citation type="submission" date="2024-04" db="EMBL/GenBank/DDBJ databases">
        <authorList>
            <person name="Rising A."/>
            <person name="Reimegard J."/>
            <person name="Sonavane S."/>
            <person name="Akerstrom W."/>
            <person name="Nylinder S."/>
            <person name="Hedman E."/>
            <person name="Kallberg Y."/>
        </authorList>
    </citation>
    <scope>NUCLEOTIDE SEQUENCE [LARGE SCALE GENOMIC DNA]</scope>
</reference>
<gene>
    <name evidence="3" type="ORF">LARSCL_LOCUS16223</name>
</gene>
<dbReference type="PROSITE" id="PS50838">
    <property type="entry name" value="MAGE"/>
    <property type="match status" value="1"/>
</dbReference>
<dbReference type="PANTHER" id="PTHR11736:SF14">
    <property type="entry name" value="NSE3 HOMOLOG, SMC5-SMC6 COMPLEX COMPONENT"/>
    <property type="match status" value="1"/>
</dbReference>
<dbReference type="InterPro" id="IPR041898">
    <property type="entry name" value="MAGE_WH1"/>
</dbReference>
<dbReference type="PANTHER" id="PTHR11736">
    <property type="entry name" value="MELANOMA-ASSOCIATED ANTIGEN MAGE ANTIGEN"/>
    <property type="match status" value="1"/>
</dbReference>
<evidence type="ECO:0000259" key="2">
    <source>
        <dbReference type="PROSITE" id="PS50838"/>
    </source>
</evidence>
<name>A0AAV2B1G8_9ARAC</name>
<dbReference type="EMBL" id="CAXIEN010000257">
    <property type="protein sequence ID" value="CAL1289957.1"/>
    <property type="molecule type" value="Genomic_DNA"/>
</dbReference>
<protein>
    <recommendedName>
        <fullName evidence="2">MAGE domain-containing protein</fullName>
    </recommendedName>
</protein>
<feature type="compositionally biased region" description="Low complexity" evidence="1">
    <location>
        <begin position="31"/>
        <end position="41"/>
    </location>
</feature>
<dbReference type="SMART" id="SM01373">
    <property type="entry name" value="MAGE"/>
    <property type="match status" value="1"/>
</dbReference>
<evidence type="ECO:0000256" key="1">
    <source>
        <dbReference type="SAM" id="MobiDB-lite"/>
    </source>
</evidence>
<dbReference type="InterPro" id="IPR002190">
    <property type="entry name" value="MHD_dom"/>
</dbReference>
<feature type="compositionally biased region" description="Low complexity" evidence="1">
    <location>
        <begin position="165"/>
        <end position="174"/>
    </location>
</feature>
<dbReference type="Gene3D" id="1.10.10.1210">
    <property type="entry name" value="MAGE homology domain, winged helix WH2 motif"/>
    <property type="match status" value="1"/>
</dbReference>
<keyword evidence="4" id="KW-1185">Reference proteome</keyword>
<evidence type="ECO:0000313" key="4">
    <source>
        <dbReference type="Proteomes" id="UP001497382"/>
    </source>
</evidence>
<dbReference type="Gene3D" id="1.10.10.1200">
    <property type="entry name" value="MAGE homology domain, winged helix WH1 motif"/>
    <property type="match status" value="1"/>
</dbReference>
<accession>A0AAV2B1G8</accession>
<feature type="compositionally biased region" description="Low complexity" evidence="1">
    <location>
        <begin position="79"/>
        <end position="91"/>
    </location>
</feature>
<feature type="domain" description="MAGE" evidence="2">
    <location>
        <begin position="273"/>
        <end position="439"/>
    </location>
</feature>